<dbReference type="AlphaFoldDB" id="A0A821PFE7"/>
<dbReference type="Proteomes" id="UP000663873">
    <property type="component" value="Unassembled WGS sequence"/>
</dbReference>
<keyword evidence="5 6" id="KW-0472">Membrane</keyword>
<dbReference type="PANTHER" id="PTHR23503:SF8">
    <property type="entry name" value="FACILITATED GLUCOSE TRANSPORTER PROTEIN 1"/>
    <property type="match status" value="1"/>
</dbReference>
<feature type="transmembrane region" description="Helical" evidence="6">
    <location>
        <begin position="52"/>
        <end position="73"/>
    </location>
</feature>
<dbReference type="InterPro" id="IPR020846">
    <property type="entry name" value="MFS_dom"/>
</dbReference>
<evidence type="ECO:0000313" key="8">
    <source>
        <dbReference type="EMBL" id="CAF4806250.1"/>
    </source>
</evidence>
<evidence type="ECO:0000256" key="1">
    <source>
        <dbReference type="ARBA" id="ARBA00004141"/>
    </source>
</evidence>
<dbReference type="GO" id="GO:0016020">
    <property type="term" value="C:membrane"/>
    <property type="evidence" value="ECO:0007669"/>
    <property type="project" value="UniProtKB-SubCell"/>
</dbReference>
<dbReference type="PANTHER" id="PTHR23503">
    <property type="entry name" value="SOLUTE CARRIER FAMILY 2"/>
    <property type="match status" value="1"/>
</dbReference>
<dbReference type="EMBL" id="CAJOBP010049510">
    <property type="protein sequence ID" value="CAF4806250.1"/>
    <property type="molecule type" value="Genomic_DNA"/>
</dbReference>
<evidence type="ECO:0000256" key="5">
    <source>
        <dbReference type="ARBA" id="ARBA00023136"/>
    </source>
</evidence>
<feature type="transmembrane region" description="Helical" evidence="6">
    <location>
        <begin position="21"/>
        <end position="40"/>
    </location>
</feature>
<dbReference type="GO" id="GO:0015149">
    <property type="term" value="F:hexose transmembrane transporter activity"/>
    <property type="evidence" value="ECO:0007669"/>
    <property type="project" value="TreeGrafter"/>
</dbReference>
<dbReference type="PROSITE" id="PS50850">
    <property type="entry name" value="MFS"/>
    <property type="match status" value="1"/>
</dbReference>
<evidence type="ECO:0000256" key="4">
    <source>
        <dbReference type="ARBA" id="ARBA00022989"/>
    </source>
</evidence>
<feature type="domain" description="Major facilitator superfamily (MFS) profile" evidence="7">
    <location>
        <begin position="1"/>
        <end position="93"/>
    </location>
</feature>
<dbReference type="InterPro" id="IPR045263">
    <property type="entry name" value="GLUT"/>
</dbReference>
<dbReference type="SUPFAM" id="SSF103473">
    <property type="entry name" value="MFS general substrate transporter"/>
    <property type="match status" value="1"/>
</dbReference>
<protein>
    <recommendedName>
        <fullName evidence="7">Major facilitator superfamily (MFS) profile domain-containing protein</fullName>
    </recommendedName>
</protein>
<dbReference type="Gene3D" id="1.20.1250.20">
    <property type="entry name" value="MFS general substrate transporter like domains"/>
    <property type="match status" value="1"/>
</dbReference>
<keyword evidence="3 6" id="KW-0812">Transmembrane</keyword>
<keyword evidence="2" id="KW-0813">Transport</keyword>
<evidence type="ECO:0000313" key="9">
    <source>
        <dbReference type="Proteomes" id="UP000663873"/>
    </source>
</evidence>
<evidence type="ECO:0000256" key="3">
    <source>
        <dbReference type="ARBA" id="ARBA00022692"/>
    </source>
</evidence>
<dbReference type="InterPro" id="IPR005828">
    <property type="entry name" value="MFS_sugar_transport-like"/>
</dbReference>
<evidence type="ECO:0000256" key="2">
    <source>
        <dbReference type="ARBA" id="ARBA00022448"/>
    </source>
</evidence>
<comment type="caution">
    <text evidence="8">The sequence shown here is derived from an EMBL/GenBank/DDBJ whole genome shotgun (WGS) entry which is preliminary data.</text>
</comment>
<name>A0A821PFE7_9BILA</name>
<reference evidence="8" key="1">
    <citation type="submission" date="2021-02" db="EMBL/GenBank/DDBJ databases">
        <authorList>
            <person name="Nowell W R."/>
        </authorList>
    </citation>
    <scope>NUCLEOTIDE SEQUENCE</scope>
</reference>
<proteinExistence type="predicted"/>
<sequence>YGSSVAPTYINEVSPRNLRGAFGGSFQLGVVLSLFFSQGISLNSVLGSENAWHYALGLPIVFSILQVILLLFVPETPKYLLIKRNDLPGAEKG</sequence>
<evidence type="ECO:0000256" key="6">
    <source>
        <dbReference type="SAM" id="Phobius"/>
    </source>
</evidence>
<keyword evidence="4 6" id="KW-1133">Transmembrane helix</keyword>
<dbReference type="Pfam" id="PF00083">
    <property type="entry name" value="Sugar_tr"/>
    <property type="match status" value="1"/>
</dbReference>
<gene>
    <name evidence="8" type="ORF">UJA718_LOCUS41516</name>
</gene>
<feature type="non-terminal residue" evidence="8">
    <location>
        <position position="1"/>
    </location>
</feature>
<accession>A0A821PFE7</accession>
<dbReference type="InterPro" id="IPR036259">
    <property type="entry name" value="MFS_trans_sf"/>
</dbReference>
<keyword evidence="9" id="KW-1185">Reference proteome</keyword>
<organism evidence="8 9">
    <name type="scientific">Rotaria socialis</name>
    <dbReference type="NCBI Taxonomy" id="392032"/>
    <lineage>
        <taxon>Eukaryota</taxon>
        <taxon>Metazoa</taxon>
        <taxon>Spiralia</taxon>
        <taxon>Gnathifera</taxon>
        <taxon>Rotifera</taxon>
        <taxon>Eurotatoria</taxon>
        <taxon>Bdelloidea</taxon>
        <taxon>Philodinida</taxon>
        <taxon>Philodinidae</taxon>
        <taxon>Rotaria</taxon>
    </lineage>
</organism>
<comment type="subcellular location">
    <subcellularLocation>
        <location evidence="1">Membrane</location>
        <topology evidence="1">Multi-pass membrane protein</topology>
    </subcellularLocation>
</comment>
<evidence type="ECO:0000259" key="7">
    <source>
        <dbReference type="PROSITE" id="PS50850"/>
    </source>
</evidence>